<dbReference type="PANTHER" id="PTHR46310:SF7">
    <property type="entry name" value="AMIDASE 1"/>
    <property type="match status" value="1"/>
</dbReference>
<accession>A0A4Y7JYP1</accession>
<evidence type="ECO:0000313" key="3">
    <source>
        <dbReference type="EMBL" id="RZC65160.1"/>
    </source>
</evidence>
<dbReference type="Gene3D" id="1.25.40.10">
    <property type="entry name" value="Tetratricopeptide repeat domain"/>
    <property type="match status" value="1"/>
</dbReference>
<organism evidence="3 4">
    <name type="scientific">Papaver somniferum</name>
    <name type="common">Opium poppy</name>
    <dbReference type="NCBI Taxonomy" id="3469"/>
    <lineage>
        <taxon>Eukaryota</taxon>
        <taxon>Viridiplantae</taxon>
        <taxon>Streptophyta</taxon>
        <taxon>Embryophyta</taxon>
        <taxon>Tracheophyta</taxon>
        <taxon>Spermatophyta</taxon>
        <taxon>Magnoliopsida</taxon>
        <taxon>Ranunculales</taxon>
        <taxon>Papaveraceae</taxon>
        <taxon>Papaveroideae</taxon>
        <taxon>Papaver</taxon>
    </lineage>
</organism>
<proteinExistence type="predicted"/>
<dbReference type="AlphaFoldDB" id="A0A4Y7JYP1"/>
<gene>
    <name evidence="3" type="ORF">C5167_008851</name>
</gene>
<dbReference type="EMBL" id="CM010720">
    <property type="protein sequence ID" value="RZC65160.1"/>
    <property type="molecule type" value="Genomic_DNA"/>
</dbReference>
<dbReference type="Pfam" id="PF07719">
    <property type="entry name" value="TPR_2"/>
    <property type="match status" value="1"/>
</dbReference>
<keyword evidence="2" id="KW-0802">TPR repeat</keyword>
<dbReference type="InterPro" id="IPR019734">
    <property type="entry name" value="TPR_rpt"/>
</dbReference>
<keyword evidence="4" id="KW-1185">Reference proteome</keyword>
<dbReference type="STRING" id="3469.A0A4Y7JYP1"/>
<dbReference type="SUPFAM" id="SSF48452">
    <property type="entry name" value="TPR-like"/>
    <property type="match status" value="1"/>
</dbReference>
<reference evidence="3 4" key="1">
    <citation type="journal article" date="2018" name="Science">
        <title>The opium poppy genome and morphinan production.</title>
        <authorList>
            <person name="Guo L."/>
            <person name="Winzer T."/>
            <person name="Yang X."/>
            <person name="Li Y."/>
            <person name="Ning Z."/>
            <person name="He Z."/>
            <person name="Teodor R."/>
            <person name="Lu Y."/>
            <person name="Bowser T.A."/>
            <person name="Graham I.A."/>
            <person name="Ye K."/>
        </authorList>
    </citation>
    <scope>NUCLEOTIDE SEQUENCE [LARGE SCALE GENOMIC DNA]</scope>
    <source>
        <strain evidence="4">cv. HN1</strain>
        <tissue evidence="3">Leaves</tissue>
    </source>
</reference>
<dbReference type="Gramene" id="RZC65160">
    <property type="protein sequence ID" value="RZC65160"/>
    <property type="gene ID" value="C5167_008851"/>
</dbReference>
<evidence type="ECO:0000256" key="2">
    <source>
        <dbReference type="ARBA" id="ARBA00022803"/>
    </source>
</evidence>
<sequence length="166" mass="18612">MLLLVAAAEIISMRFTCFQSRNSKQTSNLSSPTGNAAFKGKQWNKSVNYYTKAITLKDSIATYYCNRSAAYLELGCYQEAETDCTKAISIDKRNVKAYLRRGTAKHLVVVGTNWGVGDCNSAKAIDEYAIFKTKDAESNQEAEKVDPRLEATVERILRKCILDQKF</sequence>
<evidence type="ECO:0000313" key="4">
    <source>
        <dbReference type="Proteomes" id="UP000316621"/>
    </source>
</evidence>
<protein>
    <submittedName>
        <fullName evidence="3">Uncharacterized protein</fullName>
    </submittedName>
</protein>
<dbReference type="SMART" id="SM00028">
    <property type="entry name" value="TPR"/>
    <property type="match status" value="2"/>
</dbReference>
<dbReference type="PANTHER" id="PTHR46310">
    <property type="entry name" value="AMIDASE 1"/>
    <property type="match status" value="1"/>
</dbReference>
<keyword evidence="1" id="KW-0677">Repeat</keyword>
<dbReference type="InterPro" id="IPR011990">
    <property type="entry name" value="TPR-like_helical_dom_sf"/>
</dbReference>
<dbReference type="Proteomes" id="UP000316621">
    <property type="component" value="Chromosome 6"/>
</dbReference>
<name>A0A4Y7JYP1_PAPSO</name>
<dbReference type="InterPro" id="IPR013105">
    <property type="entry name" value="TPR_2"/>
</dbReference>
<evidence type="ECO:0000256" key="1">
    <source>
        <dbReference type="ARBA" id="ARBA00022737"/>
    </source>
</evidence>